<dbReference type="GO" id="GO:0071949">
    <property type="term" value="F:FAD binding"/>
    <property type="evidence" value="ECO:0007669"/>
    <property type="project" value="TreeGrafter"/>
</dbReference>
<dbReference type="Pfam" id="PF00875">
    <property type="entry name" value="DNA_photolyase"/>
    <property type="match status" value="1"/>
</dbReference>
<dbReference type="InterPro" id="IPR036155">
    <property type="entry name" value="Crypto/Photolyase_N_sf"/>
</dbReference>
<dbReference type="PANTHER" id="PTHR11455:SF9">
    <property type="entry name" value="CRYPTOCHROME CIRCADIAN CLOCK 5 ISOFORM X1"/>
    <property type="match status" value="1"/>
</dbReference>
<sequence length="466" mass="54474">MSQKFENGLFIFRRDFRIVDNNGLNLLSEHCKNIYTIFIFTPEQVTNANQFKSDNAVQFMIESLEDLESQISNKGGKLYTFYGHNEKIVAQCIKAFNINVVCFNLDYSPYAVKRDKEIVALCEKMETFVMYDHDYYLHEPGSILTGSNTPYQKFTPYYQAALRKKIQPPKNASPSKLHLTYAKKQIPNRISLNDAMNKFTKQNPDILVHGGRQNAIRQLSLANRTQTHYSSTHNELSKNTSELSAYIKFGCVSIREVYHVLKSKRDLIRQLIWRDFYANILYSFPYVLGHAMKKNYNKIHWHHNAKWFEAWREGMTGYPIVDAGMRQLNQTGYMHNRARLITASFLVKTLLISWEHGEKYFAKKLTDYDPASNNGNWQWIASTGADSQPFFRIFNPWEQAKNFDPKAEYIKRWIPELKDVPVEDIMKWGEVSTSTSTTKTIKYPKPIVDYSKQKKLALQMYNSLFH</sequence>
<protein>
    <recommendedName>
        <fullName evidence="5">Photolyase/cryptochrome alpha/beta domain-containing protein</fullName>
    </recommendedName>
</protein>
<accession>A0A6C0JH66</accession>
<evidence type="ECO:0000259" key="5">
    <source>
        <dbReference type="PROSITE" id="PS51645"/>
    </source>
</evidence>
<name>A0A6C0JH66_9ZZZZ</name>
<dbReference type="SUPFAM" id="SSF52425">
    <property type="entry name" value="Cryptochrome/photolyase, N-terminal domain"/>
    <property type="match status" value="1"/>
</dbReference>
<dbReference type="EMBL" id="MN740395">
    <property type="protein sequence ID" value="QHU04301.1"/>
    <property type="molecule type" value="Genomic_DNA"/>
</dbReference>
<dbReference type="GO" id="GO:0006139">
    <property type="term" value="P:nucleobase-containing compound metabolic process"/>
    <property type="evidence" value="ECO:0007669"/>
    <property type="project" value="UniProtKB-ARBA"/>
</dbReference>
<keyword evidence="2" id="KW-0285">Flavoprotein</keyword>
<evidence type="ECO:0000256" key="1">
    <source>
        <dbReference type="ARBA" id="ARBA00001974"/>
    </source>
</evidence>
<dbReference type="InterPro" id="IPR005101">
    <property type="entry name" value="Cryptochr/Photolyase_FAD-bd"/>
</dbReference>
<dbReference type="SUPFAM" id="SSF48173">
    <property type="entry name" value="Cryptochrome/photolyase FAD-binding domain"/>
    <property type="match status" value="1"/>
</dbReference>
<dbReference type="InterPro" id="IPR006050">
    <property type="entry name" value="DNA_photolyase_N"/>
</dbReference>
<dbReference type="PRINTS" id="PR00147">
    <property type="entry name" value="DNAPHOTLYASE"/>
</dbReference>
<reference evidence="6" key="1">
    <citation type="journal article" date="2020" name="Nature">
        <title>Giant virus diversity and host interactions through global metagenomics.</title>
        <authorList>
            <person name="Schulz F."/>
            <person name="Roux S."/>
            <person name="Paez-Espino D."/>
            <person name="Jungbluth S."/>
            <person name="Walsh D.A."/>
            <person name="Denef V.J."/>
            <person name="McMahon K.D."/>
            <person name="Konstantinidis K.T."/>
            <person name="Eloe-Fadrosh E.A."/>
            <person name="Kyrpides N.C."/>
            <person name="Woyke T."/>
        </authorList>
    </citation>
    <scope>NUCLEOTIDE SEQUENCE</scope>
    <source>
        <strain evidence="6">GVMAG-M-3300027708-39</strain>
    </source>
</reference>
<dbReference type="InterPro" id="IPR036134">
    <property type="entry name" value="Crypto/Photolyase_FAD-like_sf"/>
</dbReference>
<dbReference type="Gene3D" id="3.40.50.620">
    <property type="entry name" value="HUPs"/>
    <property type="match status" value="1"/>
</dbReference>
<dbReference type="Gene3D" id="1.10.579.10">
    <property type="entry name" value="DNA Cyclobutane Dipyrimidine Photolyase, subunit A, domain 3"/>
    <property type="match status" value="1"/>
</dbReference>
<dbReference type="InterPro" id="IPR002081">
    <property type="entry name" value="Cryptochrome/DNA_photolyase_1"/>
</dbReference>
<dbReference type="PANTHER" id="PTHR11455">
    <property type="entry name" value="CRYPTOCHROME"/>
    <property type="match status" value="1"/>
</dbReference>
<evidence type="ECO:0000256" key="3">
    <source>
        <dbReference type="ARBA" id="ARBA00022827"/>
    </source>
</evidence>
<keyword evidence="3" id="KW-0274">FAD</keyword>
<comment type="cofactor">
    <cofactor evidence="1">
        <name>FAD</name>
        <dbReference type="ChEBI" id="CHEBI:57692"/>
    </cofactor>
</comment>
<organism evidence="6">
    <name type="scientific">viral metagenome</name>
    <dbReference type="NCBI Taxonomy" id="1070528"/>
    <lineage>
        <taxon>unclassified sequences</taxon>
        <taxon>metagenomes</taxon>
        <taxon>organismal metagenomes</taxon>
    </lineage>
</organism>
<dbReference type="GO" id="GO:0003904">
    <property type="term" value="F:deoxyribodipyrimidine photo-lyase activity"/>
    <property type="evidence" value="ECO:0007669"/>
    <property type="project" value="TreeGrafter"/>
</dbReference>
<dbReference type="GO" id="GO:0006950">
    <property type="term" value="P:response to stress"/>
    <property type="evidence" value="ECO:0007669"/>
    <property type="project" value="UniProtKB-ARBA"/>
</dbReference>
<dbReference type="AlphaFoldDB" id="A0A6C0JH66"/>
<dbReference type="GO" id="GO:0003677">
    <property type="term" value="F:DNA binding"/>
    <property type="evidence" value="ECO:0007669"/>
    <property type="project" value="TreeGrafter"/>
</dbReference>
<proteinExistence type="predicted"/>
<keyword evidence="4" id="KW-0157">Chromophore</keyword>
<evidence type="ECO:0000256" key="4">
    <source>
        <dbReference type="ARBA" id="ARBA00022991"/>
    </source>
</evidence>
<feature type="domain" description="Photolyase/cryptochrome alpha/beta" evidence="5">
    <location>
        <begin position="6"/>
        <end position="137"/>
    </location>
</feature>
<dbReference type="InterPro" id="IPR014729">
    <property type="entry name" value="Rossmann-like_a/b/a_fold"/>
</dbReference>
<dbReference type="PROSITE" id="PS00394">
    <property type="entry name" value="DNA_PHOTOLYASES_1_1"/>
    <property type="match status" value="1"/>
</dbReference>
<evidence type="ECO:0000256" key="2">
    <source>
        <dbReference type="ARBA" id="ARBA00022630"/>
    </source>
</evidence>
<dbReference type="InterPro" id="IPR018394">
    <property type="entry name" value="DNA_photolyase_1_CS_C"/>
</dbReference>
<evidence type="ECO:0000313" key="6">
    <source>
        <dbReference type="EMBL" id="QHU04301.1"/>
    </source>
</evidence>
<dbReference type="Pfam" id="PF03441">
    <property type="entry name" value="FAD_binding_7"/>
    <property type="match status" value="1"/>
</dbReference>
<dbReference type="Gene3D" id="1.25.40.80">
    <property type="match status" value="1"/>
</dbReference>
<dbReference type="PROSITE" id="PS51645">
    <property type="entry name" value="PHR_CRY_ALPHA_BETA"/>
    <property type="match status" value="1"/>
</dbReference>